<keyword evidence="2" id="KW-1185">Reference proteome</keyword>
<gene>
    <name evidence="1" type="ORF">SCHPADRAFT_925793</name>
</gene>
<dbReference type="InterPro" id="IPR032675">
    <property type="entry name" value="LRR_dom_sf"/>
</dbReference>
<protein>
    <recommendedName>
        <fullName evidence="3">F-box domain-containing protein</fullName>
    </recommendedName>
</protein>
<dbReference type="EMBL" id="KQ085904">
    <property type="protein sequence ID" value="KLO17457.1"/>
    <property type="molecule type" value="Genomic_DNA"/>
</dbReference>
<evidence type="ECO:0000313" key="1">
    <source>
        <dbReference type="EMBL" id="KLO17457.1"/>
    </source>
</evidence>
<name>A0A0H2S0T4_9AGAM</name>
<dbReference type="Proteomes" id="UP000053477">
    <property type="component" value="Unassembled WGS sequence"/>
</dbReference>
<dbReference type="InParanoid" id="A0A0H2S0T4"/>
<accession>A0A0H2S0T4</accession>
<dbReference type="AlphaFoldDB" id="A0A0H2S0T4"/>
<reference evidence="1 2" key="1">
    <citation type="submission" date="2015-04" db="EMBL/GenBank/DDBJ databases">
        <title>Complete genome sequence of Schizopora paradoxa KUC8140, a cosmopolitan wood degrader in East Asia.</title>
        <authorList>
            <consortium name="DOE Joint Genome Institute"/>
            <person name="Min B."/>
            <person name="Park H."/>
            <person name="Jang Y."/>
            <person name="Kim J.-J."/>
            <person name="Kim K.H."/>
            <person name="Pangilinan J."/>
            <person name="Lipzen A."/>
            <person name="Riley R."/>
            <person name="Grigoriev I.V."/>
            <person name="Spatafora J.W."/>
            <person name="Choi I.-G."/>
        </authorList>
    </citation>
    <scope>NUCLEOTIDE SEQUENCE [LARGE SCALE GENOMIC DNA]</scope>
    <source>
        <strain evidence="1 2">KUC8140</strain>
    </source>
</reference>
<dbReference type="OrthoDB" id="3252786at2759"/>
<evidence type="ECO:0008006" key="3">
    <source>
        <dbReference type="Google" id="ProtNLM"/>
    </source>
</evidence>
<proteinExistence type="predicted"/>
<dbReference type="SUPFAM" id="SSF52047">
    <property type="entry name" value="RNI-like"/>
    <property type="match status" value="1"/>
</dbReference>
<organism evidence="1 2">
    <name type="scientific">Schizopora paradoxa</name>
    <dbReference type="NCBI Taxonomy" id="27342"/>
    <lineage>
        <taxon>Eukaryota</taxon>
        <taxon>Fungi</taxon>
        <taxon>Dikarya</taxon>
        <taxon>Basidiomycota</taxon>
        <taxon>Agaricomycotina</taxon>
        <taxon>Agaricomycetes</taxon>
        <taxon>Hymenochaetales</taxon>
        <taxon>Schizoporaceae</taxon>
        <taxon>Schizopora</taxon>
    </lineage>
</organism>
<evidence type="ECO:0000313" key="2">
    <source>
        <dbReference type="Proteomes" id="UP000053477"/>
    </source>
</evidence>
<sequence length="463" mass="52838">MAQFLHDYLLYDIFLYALPSKFLFTMEEGSSSEPWMIPPLTFSLVCRSWRALVLSRPRLWSDMLVDLRFEPDENYHGPSIPQILKKWLNLSYPATLWIYLSLKGDGRGYITDSILPLFILEHQRLEFASIRVSNSPPRPTSFTIPCSAPLTHLSLWVHGTHPPAAYVDLSHYIGDDASRLEYLDVDSNVSVRLPQCREALRLPHLSSFDFESSNDGKKLEDMRAILCASQNLERIYLSLKGKSISTAIAVQDPMRLARLTSLSLRSTNRFTINFIFDLLTCPCLHELKLYIQRSFDETEITENSAILEPRRIQDFLAQSSPDETPPLEHLTLEWFGYDATSFPNHAWALKDLLVFLQNLKTLKLQENAVNSAVLEMLAIRTGEIDGSQPCPFLSEIGLTTVSRCGFTEEMVERMVVSRWKAGRLRKANLYFATPSLTSINMRGREQIIKCIQEGLVFNDVYGG</sequence>
<dbReference type="Gene3D" id="3.80.10.10">
    <property type="entry name" value="Ribonuclease Inhibitor"/>
    <property type="match status" value="1"/>
</dbReference>